<accession>A0ABQ6H051</accession>
<organism evidence="6 7">
    <name type="scientific">Thalassotalea eurytherma</name>
    <dbReference type="NCBI Taxonomy" id="1144278"/>
    <lineage>
        <taxon>Bacteria</taxon>
        <taxon>Pseudomonadati</taxon>
        <taxon>Pseudomonadota</taxon>
        <taxon>Gammaproteobacteria</taxon>
        <taxon>Alteromonadales</taxon>
        <taxon>Colwelliaceae</taxon>
        <taxon>Thalassotalea</taxon>
    </lineage>
</organism>
<sequence length="216" mass="24056">MKHLSQQQVYDLDNRYRAHLINSLSGFKSANLIGTADNTGAANLAIFSSVIHLGASPALVGFIMRPDSAERHTLSNIKALGQYTINQVNRTIWQQAHQTSARYLKTQSEFEETGLTPEFKAGISAPFVKESQLKYALRLREIMPISLNKTMMIIGEITDIYYPSQHITSDGYIDIEALDTVAVTGLDNYHVGNRLGRLSYAKPDTLPQIISDNKEV</sequence>
<dbReference type="PANTHER" id="PTHR33798">
    <property type="entry name" value="FLAVOPROTEIN OXYGENASE"/>
    <property type="match status" value="1"/>
</dbReference>
<comment type="caution">
    <text evidence="6">The sequence shown here is derived from an EMBL/GenBank/DDBJ whole genome shotgun (WGS) entry which is preliminary data.</text>
</comment>
<name>A0ABQ6H051_9GAMM</name>
<keyword evidence="2" id="KW-0285">Flavoprotein</keyword>
<evidence type="ECO:0000313" key="7">
    <source>
        <dbReference type="Proteomes" id="UP001157133"/>
    </source>
</evidence>
<keyword evidence="7" id="KW-1185">Reference proteome</keyword>
<keyword evidence="3" id="KW-0288">FMN</keyword>
<protein>
    <submittedName>
        <fullName evidence="6">Flavin oxidoreductase</fullName>
    </submittedName>
</protein>
<evidence type="ECO:0000256" key="1">
    <source>
        <dbReference type="ARBA" id="ARBA00001917"/>
    </source>
</evidence>
<proteinExistence type="inferred from homology"/>
<comment type="cofactor">
    <cofactor evidence="1">
        <name>FMN</name>
        <dbReference type="ChEBI" id="CHEBI:58210"/>
    </cofactor>
</comment>
<dbReference type="PANTHER" id="PTHR33798:SF5">
    <property type="entry name" value="FLAVIN REDUCTASE LIKE DOMAIN-CONTAINING PROTEIN"/>
    <property type="match status" value="1"/>
</dbReference>
<dbReference type="SUPFAM" id="SSF50475">
    <property type="entry name" value="FMN-binding split barrel"/>
    <property type="match status" value="1"/>
</dbReference>
<dbReference type="Gene3D" id="2.30.110.10">
    <property type="entry name" value="Electron Transport, Fmn-binding Protein, Chain A"/>
    <property type="match status" value="1"/>
</dbReference>
<dbReference type="InterPro" id="IPR002563">
    <property type="entry name" value="Flavin_Rdtase-like_dom"/>
</dbReference>
<reference evidence="6 7" key="1">
    <citation type="submission" date="2023-03" db="EMBL/GenBank/DDBJ databases">
        <title>Draft genome sequence of Thalassotalea eurytherma JCM 18482T.</title>
        <authorList>
            <person name="Sawabe T."/>
        </authorList>
    </citation>
    <scope>NUCLEOTIDE SEQUENCE [LARGE SCALE GENOMIC DNA]</scope>
    <source>
        <strain evidence="6 7">JCM 18482</strain>
    </source>
</reference>
<dbReference type="InterPro" id="IPR012349">
    <property type="entry name" value="Split_barrel_FMN-bd"/>
</dbReference>
<evidence type="ECO:0000256" key="4">
    <source>
        <dbReference type="ARBA" id="ARBA00038054"/>
    </source>
</evidence>
<evidence type="ECO:0000256" key="2">
    <source>
        <dbReference type="ARBA" id="ARBA00022630"/>
    </source>
</evidence>
<evidence type="ECO:0000256" key="3">
    <source>
        <dbReference type="ARBA" id="ARBA00022643"/>
    </source>
</evidence>
<dbReference type="RefSeq" id="WP_284206302.1">
    <property type="nucleotide sequence ID" value="NZ_BSSU01000002.1"/>
</dbReference>
<dbReference type="Proteomes" id="UP001157133">
    <property type="component" value="Unassembled WGS sequence"/>
</dbReference>
<gene>
    <name evidence="6" type="ORF">theurythT_04290</name>
</gene>
<comment type="similarity">
    <text evidence="4">Belongs to the flavoredoxin family.</text>
</comment>
<dbReference type="EMBL" id="BSSU01000002">
    <property type="protein sequence ID" value="GLX80977.1"/>
    <property type="molecule type" value="Genomic_DNA"/>
</dbReference>
<evidence type="ECO:0000313" key="6">
    <source>
        <dbReference type="EMBL" id="GLX80977.1"/>
    </source>
</evidence>
<evidence type="ECO:0000259" key="5">
    <source>
        <dbReference type="Pfam" id="PF01613"/>
    </source>
</evidence>
<feature type="domain" description="Flavin reductase like" evidence="5">
    <location>
        <begin position="26"/>
        <end position="165"/>
    </location>
</feature>
<dbReference type="Pfam" id="PF01613">
    <property type="entry name" value="Flavin_Reduct"/>
    <property type="match status" value="1"/>
</dbReference>